<feature type="compositionally biased region" description="Polar residues" evidence="5">
    <location>
        <begin position="431"/>
        <end position="441"/>
    </location>
</feature>
<dbReference type="InterPro" id="IPR019786">
    <property type="entry name" value="Zinc_finger_PHD-type_CS"/>
</dbReference>
<dbReference type="SMART" id="SM00249">
    <property type="entry name" value="PHD"/>
    <property type="match status" value="1"/>
</dbReference>
<feature type="compositionally biased region" description="Polar residues" evidence="5">
    <location>
        <begin position="472"/>
        <end position="481"/>
    </location>
</feature>
<dbReference type="SUPFAM" id="SSF82199">
    <property type="entry name" value="SET domain"/>
    <property type="match status" value="1"/>
</dbReference>
<proteinExistence type="predicted"/>
<feature type="region of interest" description="Disordered" evidence="5">
    <location>
        <begin position="407"/>
        <end position="487"/>
    </location>
</feature>
<keyword evidence="4" id="KW-0156">Chromatin regulator</keyword>
<feature type="compositionally biased region" description="Polar residues" evidence="5">
    <location>
        <begin position="9"/>
        <end position="18"/>
    </location>
</feature>
<feature type="domain" description="SET" evidence="6">
    <location>
        <begin position="202"/>
        <end position="339"/>
    </location>
</feature>
<feature type="region of interest" description="Disordered" evidence="5">
    <location>
        <begin position="660"/>
        <end position="688"/>
    </location>
</feature>
<accession>A0A1X0RSL9</accession>
<evidence type="ECO:0000256" key="4">
    <source>
        <dbReference type="ARBA" id="ARBA00022853"/>
    </source>
</evidence>
<dbReference type="Proteomes" id="UP000242381">
    <property type="component" value="Unassembled WGS sequence"/>
</dbReference>
<feature type="compositionally biased region" description="Polar residues" evidence="5">
    <location>
        <begin position="577"/>
        <end position="598"/>
    </location>
</feature>
<feature type="region of interest" description="Disordered" evidence="5">
    <location>
        <begin position="110"/>
        <end position="132"/>
    </location>
</feature>
<protein>
    <recommendedName>
        <fullName evidence="6">SET domain-containing protein</fullName>
    </recommendedName>
</protein>
<dbReference type="PROSITE" id="PS01359">
    <property type="entry name" value="ZF_PHD_1"/>
    <property type="match status" value="1"/>
</dbReference>
<evidence type="ECO:0000259" key="6">
    <source>
        <dbReference type="PROSITE" id="PS50280"/>
    </source>
</evidence>
<dbReference type="AlphaFoldDB" id="A0A1X0RSL9"/>
<dbReference type="PANTHER" id="PTHR46462">
    <property type="entry name" value="UPSET, ISOFORM A"/>
    <property type="match status" value="1"/>
</dbReference>
<keyword evidence="3" id="KW-0862">Zinc</keyword>
<dbReference type="CDD" id="cd15550">
    <property type="entry name" value="PHD_MLL5"/>
    <property type="match status" value="1"/>
</dbReference>
<sequence>MSRLKSKYSDSFNDQFSSTEEEEDADVADQYDSGVIRCICDDPSDDGFTIQCEHCLDWQHASCVNVKRNRIPKHYLCDRCSRLIKKKRPTDIQNRRRNLQENKLLVKEKRKRLDSKSKKNNQEGSDDDEDLLQPAQKINRSYAYTSKCVIKQKAVLDIFKDVRHYWFQLNRQKTSISLDATIVKGLDSLVVMESNLLMPSIPKTSVKPLRKSMRSSYNNEKIPSLEKGVFADIHIPEDRYLMEVTGEVKLKSEYKSNNSNHFSLLATPLRHVFFYRSLDVYIDAREVGNDARFIRRSCRPNSEIRSIILPNDNDDNLIHMGIYTIEELDKGEEVTIGWNWQRGQLMYQKHQEFLKSKGTLELRKSEPEVKSALKKFLALYETEFGECACEDKDECFIECIKEELENDSDSEATEVKPLLKRRRPGRPRLGESTTRTTNANSSDEEQRPKSRKRVASSDTIGKPAFVKKPSSVGHSRSTSNEEAVKWDTTPITNMNSLNVNSNKEVIGGSLIRKLHCKKRWLQLYLLEQKSKENTKLDIMKVEQLNTAITMHVTSTETTSVLQSEQLLNNKNDEYLSDASSESTLPLNDTPSSPTSVQMDQPKIETPLENESLPIRSSKEANRLDAFNGANGPCIEARTDTTVEQSEEQKHDDINQTVKKLDEPLNSSVPLKECAGPSEAQASTAENKPVARVKLSIQEYLSMRRNLSTD</sequence>
<reference evidence="7 8" key="1">
    <citation type="journal article" date="2016" name="Proc. Natl. Acad. Sci. U.S.A.">
        <title>Lipid metabolic changes in an early divergent fungus govern the establishment of a mutualistic symbiosis with endobacteria.</title>
        <authorList>
            <person name="Lastovetsky O.A."/>
            <person name="Gaspar M.L."/>
            <person name="Mondo S.J."/>
            <person name="LaButti K.M."/>
            <person name="Sandor L."/>
            <person name="Grigoriev I.V."/>
            <person name="Henry S.A."/>
            <person name="Pawlowska T.E."/>
        </authorList>
    </citation>
    <scope>NUCLEOTIDE SEQUENCE [LARGE SCALE GENOMIC DNA]</scope>
    <source>
        <strain evidence="7 8">ATCC 11559</strain>
    </source>
</reference>
<feature type="region of interest" description="Disordered" evidence="5">
    <location>
        <begin position="1"/>
        <end position="27"/>
    </location>
</feature>
<dbReference type="InterPro" id="IPR001214">
    <property type="entry name" value="SET_dom"/>
</dbReference>
<evidence type="ECO:0000313" key="7">
    <source>
        <dbReference type="EMBL" id="ORE15037.1"/>
    </source>
</evidence>
<dbReference type="InterPro" id="IPR001965">
    <property type="entry name" value="Znf_PHD"/>
</dbReference>
<dbReference type="Gene3D" id="2.170.270.10">
    <property type="entry name" value="SET domain"/>
    <property type="match status" value="1"/>
</dbReference>
<dbReference type="EMBL" id="KV921442">
    <property type="protein sequence ID" value="ORE15037.1"/>
    <property type="molecule type" value="Genomic_DNA"/>
</dbReference>
<dbReference type="Pfam" id="PF00856">
    <property type="entry name" value="SET"/>
    <property type="match status" value="1"/>
</dbReference>
<organism evidence="7 8">
    <name type="scientific">Rhizopus microsporus</name>
    <dbReference type="NCBI Taxonomy" id="58291"/>
    <lineage>
        <taxon>Eukaryota</taxon>
        <taxon>Fungi</taxon>
        <taxon>Fungi incertae sedis</taxon>
        <taxon>Mucoromycota</taxon>
        <taxon>Mucoromycotina</taxon>
        <taxon>Mucoromycetes</taxon>
        <taxon>Mucorales</taxon>
        <taxon>Mucorineae</taxon>
        <taxon>Rhizopodaceae</taxon>
        <taxon>Rhizopus</taxon>
    </lineage>
</organism>
<dbReference type="SMART" id="SM00317">
    <property type="entry name" value="SET"/>
    <property type="match status" value="1"/>
</dbReference>
<dbReference type="GO" id="GO:0008270">
    <property type="term" value="F:zinc ion binding"/>
    <property type="evidence" value="ECO:0007669"/>
    <property type="project" value="UniProtKB-KW"/>
</dbReference>
<dbReference type="GO" id="GO:0006355">
    <property type="term" value="P:regulation of DNA-templated transcription"/>
    <property type="evidence" value="ECO:0007669"/>
    <property type="project" value="TreeGrafter"/>
</dbReference>
<dbReference type="PROSITE" id="PS50280">
    <property type="entry name" value="SET"/>
    <property type="match status" value="1"/>
</dbReference>
<dbReference type="InterPro" id="IPR013083">
    <property type="entry name" value="Znf_RING/FYVE/PHD"/>
</dbReference>
<evidence type="ECO:0000313" key="8">
    <source>
        <dbReference type="Proteomes" id="UP000242381"/>
    </source>
</evidence>
<evidence type="ECO:0000256" key="3">
    <source>
        <dbReference type="ARBA" id="ARBA00022833"/>
    </source>
</evidence>
<dbReference type="Pfam" id="PF20826">
    <property type="entry name" value="PHD_5"/>
    <property type="match status" value="1"/>
</dbReference>
<name>A0A1X0RSL9_RHIZD</name>
<dbReference type="Gene3D" id="3.30.40.10">
    <property type="entry name" value="Zinc/RING finger domain, C3HC4 (zinc finger)"/>
    <property type="match status" value="1"/>
</dbReference>
<keyword evidence="1" id="KW-0479">Metal-binding</keyword>
<dbReference type="InterPro" id="IPR046341">
    <property type="entry name" value="SET_dom_sf"/>
</dbReference>
<dbReference type="SUPFAM" id="SSF57903">
    <property type="entry name" value="FYVE/PHD zinc finger"/>
    <property type="match status" value="1"/>
</dbReference>
<dbReference type="VEuPathDB" id="FungiDB:BCV72DRAFT_303128"/>
<evidence type="ECO:0000256" key="1">
    <source>
        <dbReference type="ARBA" id="ARBA00022723"/>
    </source>
</evidence>
<gene>
    <name evidence="7" type="ORF">BCV71DRAFT_237911</name>
</gene>
<dbReference type="InterPro" id="IPR011011">
    <property type="entry name" value="Znf_FYVE_PHD"/>
</dbReference>
<feature type="region of interest" description="Disordered" evidence="5">
    <location>
        <begin position="577"/>
        <end position="632"/>
    </location>
</feature>
<dbReference type="PANTHER" id="PTHR46462:SF3">
    <property type="entry name" value="UPSET, ISOFORM A"/>
    <property type="match status" value="1"/>
</dbReference>
<dbReference type="GO" id="GO:0034967">
    <property type="term" value="C:Set3 complex"/>
    <property type="evidence" value="ECO:0007669"/>
    <property type="project" value="TreeGrafter"/>
</dbReference>
<evidence type="ECO:0000256" key="2">
    <source>
        <dbReference type="ARBA" id="ARBA00022771"/>
    </source>
</evidence>
<dbReference type="OMA" id="ECACEDK"/>
<dbReference type="GO" id="GO:0006325">
    <property type="term" value="P:chromatin organization"/>
    <property type="evidence" value="ECO:0007669"/>
    <property type="project" value="UniProtKB-KW"/>
</dbReference>
<keyword evidence="2" id="KW-0863">Zinc-finger</keyword>
<dbReference type="GO" id="GO:0070210">
    <property type="term" value="C:Rpd3L-Expanded complex"/>
    <property type="evidence" value="ECO:0007669"/>
    <property type="project" value="TreeGrafter"/>
</dbReference>
<evidence type="ECO:0000256" key="5">
    <source>
        <dbReference type="SAM" id="MobiDB-lite"/>
    </source>
</evidence>